<comment type="caution">
    <text evidence="5">The sequence shown here is derived from an EMBL/GenBank/DDBJ whole genome shotgun (WGS) entry which is preliminary data.</text>
</comment>
<dbReference type="InterPro" id="IPR035979">
    <property type="entry name" value="RBD_domain_sf"/>
</dbReference>
<dbReference type="AlphaFoldDB" id="A0AAV8R5C2"/>
<protein>
    <recommendedName>
        <fullName evidence="4">RRM domain-containing protein</fullName>
    </recommendedName>
</protein>
<dbReference type="InterPro" id="IPR050886">
    <property type="entry name" value="RNA-binding_reg"/>
</dbReference>
<proteinExistence type="predicted"/>
<feature type="domain" description="RRM" evidence="4">
    <location>
        <begin position="135"/>
        <end position="235"/>
    </location>
</feature>
<keyword evidence="1 2" id="KW-0694">RNA-binding</keyword>
<dbReference type="EMBL" id="JAQQAF010000004">
    <property type="protein sequence ID" value="KAJ8492366.1"/>
    <property type="molecule type" value="Genomic_DNA"/>
</dbReference>
<evidence type="ECO:0000256" key="3">
    <source>
        <dbReference type="SAM" id="MobiDB-lite"/>
    </source>
</evidence>
<sequence length="440" mass="47596">MGKSRTAKDRNNKRNNKKRNLGPKPQKKQQPKPQRQSQRLQQPQRQSQRQSQRLQQPQRSHNNLAHEYDDPVLFGGGAGGDDDPAAALSSPDRIYRLLEPYTKDQLISFLLDAAASDASLIAHIRTMADHDVSHRKVFVHSLGWDATRETLIQAFEPYGPIEECNVVVDKATGRAKGYGFVLFCSRAGAVKALKQPQKKIKNRITYCQLASVGPVPASSSMDTPGRKVYVSNVHADAAPNKLKAFFSQFGEIETGPFGFDMLTGKSRGFAIFIYKTQDGARRALEEPYKMFEGHQLHCQLATEHGQKGKAPAFAPNSMSNTALLGAPPQPVLAVMAAAQNLALYNQNPAAFGALLGQNPLLAAAALNPTAGLLVSQGQTLGGGMGVGTGAPSLLGAYGSQALAVGPMEGFLDIYDVRKVVQEESMGPWRVVVKGFSIYSG</sequence>
<dbReference type="PANTHER" id="PTHR48024">
    <property type="entry name" value="GEO13361P1-RELATED"/>
    <property type="match status" value="1"/>
</dbReference>
<dbReference type="InterPro" id="IPR012677">
    <property type="entry name" value="Nucleotide-bd_a/b_plait_sf"/>
</dbReference>
<evidence type="ECO:0000313" key="5">
    <source>
        <dbReference type="EMBL" id="KAJ8492366.1"/>
    </source>
</evidence>
<dbReference type="GO" id="GO:0005634">
    <property type="term" value="C:nucleus"/>
    <property type="evidence" value="ECO:0007669"/>
    <property type="project" value="TreeGrafter"/>
</dbReference>
<dbReference type="SUPFAM" id="SSF54928">
    <property type="entry name" value="RNA-binding domain, RBD"/>
    <property type="match status" value="2"/>
</dbReference>
<gene>
    <name evidence="5" type="ORF">OPV22_014087</name>
</gene>
<feature type="domain" description="RRM" evidence="4">
    <location>
        <begin position="226"/>
        <end position="303"/>
    </location>
</feature>
<feature type="region of interest" description="Disordered" evidence="3">
    <location>
        <begin position="1"/>
        <end position="60"/>
    </location>
</feature>
<dbReference type="SMART" id="SM00360">
    <property type="entry name" value="RRM"/>
    <property type="match status" value="2"/>
</dbReference>
<feature type="compositionally biased region" description="Basic residues" evidence="3">
    <location>
        <begin position="13"/>
        <end position="30"/>
    </location>
</feature>
<feature type="compositionally biased region" description="Low complexity" evidence="3">
    <location>
        <begin position="31"/>
        <end position="60"/>
    </location>
</feature>
<dbReference type="InterPro" id="IPR000504">
    <property type="entry name" value="RRM_dom"/>
</dbReference>
<evidence type="ECO:0000256" key="1">
    <source>
        <dbReference type="ARBA" id="ARBA00022884"/>
    </source>
</evidence>
<dbReference type="Proteomes" id="UP001222027">
    <property type="component" value="Unassembled WGS sequence"/>
</dbReference>
<dbReference type="GO" id="GO:0003723">
    <property type="term" value="F:RNA binding"/>
    <property type="evidence" value="ECO:0007669"/>
    <property type="project" value="UniProtKB-UniRule"/>
</dbReference>
<dbReference type="Pfam" id="PF00076">
    <property type="entry name" value="RRM_1"/>
    <property type="match status" value="2"/>
</dbReference>
<evidence type="ECO:0000256" key="2">
    <source>
        <dbReference type="PROSITE-ProRule" id="PRU00176"/>
    </source>
</evidence>
<evidence type="ECO:0000313" key="6">
    <source>
        <dbReference type="Proteomes" id="UP001222027"/>
    </source>
</evidence>
<name>A0AAV8R5C2_ENSVE</name>
<reference evidence="5 6" key="1">
    <citation type="submission" date="2022-12" db="EMBL/GenBank/DDBJ databases">
        <title>Chromosome-scale assembly of the Ensete ventricosum genome.</title>
        <authorList>
            <person name="Dussert Y."/>
            <person name="Stocks J."/>
            <person name="Wendawek A."/>
            <person name="Woldeyes F."/>
            <person name="Nichols R.A."/>
            <person name="Borrell J.S."/>
        </authorList>
    </citation>
    <scope>NUCLEOTIDE SEQUENCE [LARGE SCALE GENOMIC DNA]</scope>
    <source>
        <strain evidence="6">cv. Maze</strain>
        <tissue evidence="5">Seeds</tissue>
    </source>
</reference>
<accession>A0AAV8R5C2</accession>
<organism evidence="5 6">
    <name type="scientific">Ensete ventricosum</name>
    <name type="common">Abyssinian banana</name>
    <name type="synonym">Musa ensete</name>
    <dbReference type="NCBI Taxonomy" id="4639"/>
    <lineage>
        <taxon>Eukaryota</taxon>
        <taxon>Viridiplantae</taxon>
        <taxon>Streptophyta</taxon>
        <taxon>Embryophyta</taxon>
        <taxon>Tracheophyta</taxon>
        <taxon>Spermatophyta</taxon>
        <taxon>Magnoliopsida</taxon>
        <taxon>Liliopsida</taxon>
        <taxon>Zingiberales</taxon>
        <taxon>Musaceae</taxon>
        <taxon>Ensete</taxon>
    </lineage>
</organism>
<dbReference type="Gene3D" id="3.30.70.330">
    <property type="match status" value="2"/>
</dbReference>
<keyword evidence="6" id="KW-1185">Reference proteome</keyword>
<dbReference type="PROSITE" id="PS50102">
    <property type="entry name" value="RRM"/>
    <property type="match status" value="2"/>
</dbReference>
<evidence type="ECO:0000259" key="4">
    <source>
        <dbReference type="PROSITE" id="PS50102"/>
    </source>
</evidence>
<dbReference type="PANTHER" id="PTHR48024:SF9">
    <property type="entry name" value="UBP1-ASSOCIATED PROTEINS 1A-RELATED"/>
    <property type="match status" value="1"/>
</dbReference>
<feature type="compositionally biased region" description="Basic and acidic residues" evidence="3">
    <location>
        <begin position="1"/>
        <end position="12"/>
    </location>
</feature>